<comment type="caution">
    <text evidence="2">The sequence shown here is derived from an EMBL/GenBank/DDBJ whole genome shotgun (WGS) entry which is preliminary data.</text>
</comment>
<evidence type="ECO:0000313" key="3">
    <source>
        <dbReference type="Proteomes" id="UP000185568"/>
    </source>
</evidence>
<name>A0A1Q8Q8L0_9BACI</name>
<accession>A0A1Q8Q8L0</accession>
<keyword evidence="3" id="KW-1185">Reference proteome</keyword>
<dbReference type="OrthoDB" id="9806267at2"/>
<dbReference type="PROSITE" id="PS51781">
    <property type="entry name" value="SH3B"/>
    <property type="match status" value="1"/>
</dbReference>
<protein>
    <recommendedName>
        <fullName evidence="1">SH3b domain-containing protein</fullName>
    </recommendedName>
</protein>
<evidence type="ECO:0000313" key="2">
    <source>
        <dbReference type="EMBL" id="OLN23632.1"/>
    </source>
</evidence>
<dbReference type="STRING" id="1714264.BTO30_03430"/>
<evidence type="ECO:0000259" key="1">
    <source>
        <dbReference type="PROSITE" id="PS51781"/>
    </source>
</evidence>
<dbReference type="EMBL" id="MSDU01000006">
    <property type="protein sequence ID" value="OLN23632.1"/>
    <property type="molecule type" value="Genomic_DNA"/>
</dbReference>
<dbReference type="Proteomes" id="UP000185568">
    <property type="component" value="Unassembled WGS sequence"/>
</dbReference>
<dbReference type="Gene3D" id="2.30.30.40">
    <property type="entry name" value="SH3 Domains"/>
    <property type="match status" value="1"/>
</dbReference>
<sequence length="81" mass="9211">MVKKRLFPFFAGLLVFYLLRESYSFASANTVQIGVDNANIRSEPSMNASVIGSAKRNKQFRVLNEKYDWYQIQLSGGKKDG</sequence>
<dbReference type="RefSeq" id="WP_075397319.1">
    <property type="nucleotide sequence ID" value="NZ_MSDU01000006.1"/>
</dbReference>
<gene>
    <name evidence="2" type="ORF">BTO30_03430</name>
</gene>
<feature type="domain" description="SH3b" evidence="1">
    <location>
        <begin position="28"/>
        <end position="81"/>
    </location>
</feature>
<dbReference type="AlphaFoldDB" id="A0A1Q8Q8L0"/>
<dbReference type="InterPro" id="IPR003646">
    <property type="entry name" value="SH3-like_bac-type"/>
</dbReference>
<dbReference type="Pfam" id="PF08239">
    <property type="entry name" value="SH3_3"/>
    <property type="match status" value="1"/>
</dbReference>
<reference evidence="2 3" key="1">
    <citation type="submission" date="2016-12" db="EMBL/GenBank/DDBJ databases">
        <title>Domibacillus antri genome sequencing.</title>
        <authorList>
            <person name="Verma A."/>
            <person name="Krishnamurthi S."/>
        </authorList>
    </citation>
    <scope>NUCLEOTIDE SEQUENCE [LARGE SCALE GENOMIC DNA]</scope>
    <source>
        <strain evidence="2 3">XD80</strain>
    </source>
</reference>
<proteinExistence type="predicted"/>
<organism evidence="2 3">
    <name type="scientific">Domibacillus antri</name>
    <dbReference type="NCBI Taxonomy" id="1714264"/>
    <lineage>
        <taxon>Bacteria</taxon>
        <taxon>Bacillati</taxon>
        <taxon>Bacillota</taxon>
        <taxon>Bacilli</taxon>
        <taxon>Bacillales</taxon>
        <taxon>Bacillaceae</taxon>
        <taxon>Domibacillus</taxon>
    </lineage>
</organism>